<evidence type="ECO:0008006" key="4">
    <source>
        <dbReference type="Google" id="ProtNLM"/>
    </source>
</evidence>
<dbReference type="SUPFAM" id="SSF56059">
    <property type="entry name" value="Glutathione synthetase ATP-binding domain-like"/>
    <property type="match status" value="1"/>
</dbReference>
<sequence>MSAPARGAHPFFHDPRHPEPSLARTHSPAALAEQLRGALAGTGADLTGPLAAQPLVLPRRSYDELFGVGRVLLGLVRRAVLSLGPTWPERLVALDADPADHPLLSGLDNTETDYCAMMARADIVVGEAGPQLLGFDAGDTFGGPHETHAFTRVWRRTHTEDGRPPFTGHDPLAARVGAFEDVCTRRGLPRALAVIAGPHCPGPRAGSGLHERDLEHFRARGFEAARFGPGELPAALGHPGKLRYPLGLRDFAPGDWSGSGVSVEPVRDAQRAGLLLLPPQSSALLDNKRALALVSEGLPWMTRGERGLVDRWLPWTRITVAGRTAWHGTEQELPGLLLGDRERFVLKSAVRAGGRQVLVGRECGARAWAAAVERAFLEGDSVVQEYVEPAGAPVELTDGETTWMSRLTPVLSPMLFGGRPGGCWARSRLAAGGTVQNAVLTRVRDGGR</sequence>
<evidence type="ECO:0000256" key="1">
    <source>
        <dbReference type="SAM" id="MobiDB-lite"/>
    </source>
</evidence>
<dbReference type="Proteomes" id="UP001214441">
    <property type="component" value="Unassembled WGS sequence"/>
</dbReference>
<name>A0ABT6ZY08_9ACTN</name>
<accession>A0ABT6ZY08</accession>
<feature type="region of interest" description="Disordered" evidence="1">
    <location>
        <begin position="1"/>
        <end position="25"/>
    </location>
</feature>
<evidence type="ECO:0000313" key="2">
    <source>
        <dbReference type="EMBL" id="MDJ1133954.1"/>
    </source>
</evidence>
<dbReference type="RefSeq" id="WP_274041619.1">
    <property type="nucleotide sequence ID" value="NZ_JANCPR020000017.1"/>
</dbReference>
<evidence type="ECO:0000313" key="3">
    <source>
        <dbReference type="Proteomes" id="UP001214441"/>
    </source>
</evidence>
<proteinExistence type="predicted"/>
<comment type="caution">
    <text evidence="2">The sequence shown here is derived from an EMBL/GenBank/DDBJ whole genome shotgun (WGS) entry which is preliminary data.</text>
</comment>
<protein>
    <recommendedName>
        <fullName evidence="4">Circularly permuted type 2 ATP-grasp protein</fullName>
    </recommendedName>
</protein>
<keyword evidence="3" id="KW-1185">Reference proteome</keyword>
<organism evidence="2 3">
    <name type="scientific">Streptomyces iconiensis</name>
    <dbReference type="NCBI Taxonomy" id="1384038"/>
    <lineage>
        <taxon>Bacteria</taxon>
        <taxon>Bacillati</taxon>
        <taxon>Actinomycetota</taxon>
        <taxon>Actinomycetes</taxon>
        <taxon>Kitasatosporales</taxon>
        <taxon>Streptomycetaceae</taxon>
        <taxon>Streptomyces</taxon>
    </lineage>
</organism>
<dbReference type="EMBL" id="JANCPR020000017">
    <property type="protein sequence ID" value="MDJ1133954.1"/>
    <property type="molecule type" value="Genomic_DNA"/>
</dbReference>
<gene>
    <name evidence="2" type="ORF">NMN56_018675</name>
</gene>
<reference evidence="2 3" key="1">
    <citation type="submission" date="2023-05" db="EMBL/GenBank/DDBJ databases">
        <title>Streptantibioticus silvisoli sp. nov., acidotolerant actinomycetes 1 from pine litter.</title>
        <authorList>
            <person name="Swiecimska M."/>
            <person name="Golinska P."/>
            <person name="Sangal V."/>
            <person name="Wachnowicz B."/>
            <person name="Goodfellow M."/>
        </authorList>
    </citation>
    <scope>NUCLEOTIDE SEQUENCE [LARGE SCALE GENOMIC DNA]</scope>
    <source>
        <strain evidence="2 3">DSM 42109</strain>
    </source>
</reference>